<keyword evidence="1" id="KW-0378">Hydrolase</keyword>
<dbReference type="InterPro" id="IPR051540">
    <property type="entry name" value="S-2-haloacid_dehalogenase"/>
</dbReference>
<dbReference type="InterPro" id="IPR036412">
    <property type="entry name" value="HAD-like_sf"/>
</dbReference>
<dbReference type="OrthoDB" id="2363873at2759"/>
<gene>
    <name evidence="2" type="ORF">CLAFUR5_03732</name>
</gene>
<dbReference type="InterPro" id="IPR023214">
    <property type="entry name" value="HAD_sf"/>
</dbReference>
<dbReference type="PANTHER" id="PTHR43316:SF4">
    <property type="entry name" value="ACID DEHALOGENASE, PUTATIVE (AFU_ORTHOLOGUE AFUA_8G05870)-RELATED"/>
    <property type="match status" value="1"/>
</dbReference>
<protein>
    <submittedName>
        <fullName evidence="2">Uncharacterized protein</fullName>
    </submittedName>
</protein>
<sequence>MELRPGAKECIEKLRSAGFRVIGFTMGDVERVGGYFRNAGVELPEGDLLSCDSSRIGKPDPEAYRPLLEELRREGGKPWFAAAHMWDVSAAKRTGFKGAYCSVWETEPLTDIFGEMDVLSDSLPEMADKIIAASK</sequence>
<dbReference type="PANTHER" id="PTHR43316">
    <property type="entry name" value="HYDROLASE, HALOACID DELAHOGENASE-RELATED"/>
    <property type="match status" value="1"/>
</dbReference>
<evidence type="ECO:0000313" key="2">
    <source>
        <dbReference type="EMBL" id="UJO14320.1"/>
    </source>
</evidence>
<organism evidence="2 3">
    <name type="scientific">Passalora fulva</name>
    <name type="common">Tomato leaf mold</name>
    <name type="synonym">Cladosporium fulvum</name>
    <dbReference type="NCBI Taxonomy" id="5499"/>
    <lineage>
        <taxon>Eukaryota</taxon>
        <taxon>Fungi</taxon>
        <taxon>Dikarya</taxon>
        <taxon>Ascomycota</taxon>
        <taxon>Pezizomycotina</taxon>
        <taxon>Dothideomycetes</taxon>
        <taxon>Dothideomycetidae</taxon>
        <taxon>Mycosphaerellales</taxon>
        <taxon>Mycosphaerellaceae</taxon>
        <taxon>Fulvia</taxon>
    </lineage>
</organism>
<reference evidence="2" key="2">
    <citation type="journal article" date="2022" name="Microb. Genom.">
        <title>A chromosome-scale genome assembly of the tomato pathogen Cladosporium fulvum reveals a compartmentalized genome architecture and the presence of a dispensable chromosome.</title>
        <authorList>
            <person name="Zaccaron A.Z."/>
            <person name="Chen L.H."/>
            <person name="Samaras A."/>
            <person name="Stergiopoulos I."/>
        </authorList>
    </citation>
    <scope>NUCLEOTIDE SEQUENCE</scope>
    <source>
        <strain evidence="2">Race5_Kim</strain>
    </source>
</reference>
<dbReference type="RefSeq" id="XP_047758686.1">
    <property type="nucleotide sequence ID" value="XM_047902880.1"/>
</dbReference>
<dbReference type="EMBL" id="CP090164">
    <property type="protein sequence ID" value="UJO14320.1"/>
    <property type="molecule type" value="Genomic_DNA"/>
</dbReference>
<dbReference type="SUPFAM" id="SSF56784">
    <property type="entry name" value="HAD-like"/>
    <property type="match status" value="1"/>
</dbReference>
<keyword evidence="3" id="KW-1185">Reference proteome</keyword>
<evidence type="ECO:0000256" key="1">
    <source>
        <dbReference type="ARBA" id="ARBA00022801"/>
    </source>
</evidence>
<dbReference type="Pfam" id="PF00702">
    <property type="entry name" value="Hydrolase"/>
    <property type="match status" value="1"/>
</dbReference>
<evidence type="ECO:0000313" key="3">
    <source>
        <dbReference type="Proteomes" id="UP000756132"/>
    </source>
</evidence>
<dbReference type="AlphaFoldDB" id="A0A9Q8LBI1"/>
<reference evidence="2" key="1">
    <citation type="submission" date="2021-12" db="EMBL/GenBank/DDBJ databases">
        <authorList>
            <person name="Zaccaron A."/>
            <person name="Stergiopoulos I."/>
        </authorList>
    </citation>
    <scope>NUCLEOTIDE SEQUENCE</scope>
    <source>
        <strain evidence="2">Race5_Kim</strain>
    </source>
</reference>
<dbReference type="Proteomes" id="UP000756132">
    <property type="component" value="Chromosome 2"/>
</dbReference>
<accession>A0A9Q8LBI1</accession>
<dbReference type="Gene3D" id="3.40.50.1000">
    <property type="entry name" value="HAD superfamily/HAD-like"/>
    <property type="match status" value="1"/>
</dbReference>
<dbReference type="GeneID" id="71983610"/>
<dbReference type="GO" id="GO:0016787">
    <property type="term" value="F:hydrolase activity"/>
    <property type="evidence" value="ECO:0007669"/>
    <property type="project" value="UniProtKB-KW"/>
</dbReference>
<proteinExistence type="predicted"/>
<name>A0A9Q8LBI1_PASFU</name>
<dbReference type="KEGG" id="ffu:CLAFUR5_03732"/>